<evidence type="ECO:0000256" key="8">
    <source>
        <dbReference type="ARBA" id="ARBA00022989"/>
    </source>
</evidence>
<accession>A0A1C7NIC8</accession>
<dbReference type="InterPro" id="IPR038577">
    <property type="entry name" value="GT10-like_C_sf"/>
</dbReference>
<evidence type="ECO:0000256" key="9">
    <source>
        <dbReference type="ARBA" id="ARBA00023136"/>
    </source>
</evidence>
<keyword evidence="6 12" id="KW-0812">Transmembrane</keyword>
<dbReference type="Proteomes" id="UP000093000">
    <property type="component" value="Unassembled WGS sequence"/>
</dbReference>
<evidence type="ECO:0000256" key="11">
    <source>
        <dbReference type="ARBA" id="ARBA00037847"/>
    </source>
</evidence>
<dbReference type="PANTHER" id="PTHR11929">
    <property type="entry name" value="ALPHA- 1,3 -FUCOSYLTRANSFERASE"/>
    <property type="match status" value="1"/>
</dbReference>
<reference evidence="14 15" key="1">
    <citation type="submission" date="2016-03" db="EMBL/GenBank/DDBJ databases">
        <title>Choanephora cucurbitarum.</title>
        <authorList>
            <person name="Min B."/>
            <person name="Park H."/>
            <person name="Park J.-H."/>
            <person name="Shin H.-D."/>
            <person name="Choi I.-G."/>
        </authorList>
    </citation>
    <scope>NUCLEOTIDE SEQUENCE [LARGE SCALE GENOMIC DNA]</scope>
    <source>
        <strain evidence="14 15">KUS-F28377</strain>
    </source>
</reference>
<dbReference type="EMBL" id="LUGH01000127">
    <property type="protein sequence ID" value="OBZ88867.1"/>
    <property type="molecule type" value="Genomic_DNA"/>
</dbReference>
<keyword evidence="12" id="KW-0333">Golgi apparatus</keyword>
<dbReference type="GO" id="GO:0046920">
    <property type="term" value="F:alpha-(1-&gt;3)-fucosyltransferase activity"/>
    <property type="evidence" value="ECO:0007669"/>
    <property type="project" value="TreeGrafter"/>
</dbReference>
<dbReference type="PANTHER" id="PTHR11929:SF194">
    <property type="entry name" value="ALPHA-(1,3)-FUCOSYLTRANSFERASE 10"/>
    <property type="match status" value="1"/>
</dbReference>
<dbReference type="GO" id="GO:0032580">
    <property type="term" value="C:Golgi cisterna membrane"/>
    <property type="evidence" value="ECO:0007669"/>
    <property type="project" value="UniProtKB-SubCell"/>
</dbReference>
<dbReference type="InterPro" id="IPR055270">
    <property type="entry name" value="Glyco_tran_10_C"/>
</dbReference>
<dbReference type="SUPFAM" id="SSF53756">
    <property type="entry name" value="UDP-Glycosyltransferase/glycogen phosphorylase"/>
    <property type="match status" value="1"/>
</dbReference>
<keyword evidence="8 12" id="KW-1133">Transmembrane helix</keyword>
<sequence>MSEVASPLKIVYYTTWFSTIKFAEDLKFGRDCPIPEGYTINYTESDKSTWCTFTSSQKDIENAAGLMFHAVDAVSTPKPQHRKNQPWVLESLETPFSSLFRANAYQMQDYQYLASYHFKSAFLFSYFSPAIMELANRPLPKEFMRTKSKAAPILWIAKNCHATNARQKYIEKLMQYIDVHSYGACLNNQPFPKDKSRTDLLREYKFYLAMENSNCGDYVTEKLYDTFMMSAVPILDGPASYDGYIPNNRSVIYADAYPDPKDLADYINYLDQNDTAYMEYFSFRQHALDVAPKDRLDSSFISNWSDPSLHLERSNYCSVCRGLLPWWSYRSNPANKDEYVDKNKNTFLLTDDTCSSPGKWNYLSEGPPYHPSWEPRPRDEFTRPTTFRFNTTAALPSSTITISPKSTNLVESPVFMANVAFIAFFFVFVTTLLKVSSKHSSSAYTQVPTPV</sequence>
<dbReference type="OrthoDB" id="427096at2759"/>
<comment type="caution">
    <text evidence="14">The sequence shown here is derived from an EMBL/GenBank/DDBJ whole genome shotgun (WGS) entry which is preliminary data.</text>
</comment>
<evidence type="ECO:0000256" key="10">
    <source>
        <dbReference type="ARBA" id="ARBA00023180"/>
    </source>
</evidence>
<evidence type="ECO:0000256" key="5">
    <source>
        <dbReference type="ARBA" id="ARBA00022679"/>
    </source>
</evidence>
<dbReference type="FunFam" id="3.40.50.11660:FF:000002">
    <property type="entry name" value="Alpha-(1,3)-fucosyltransferase"/>
    <property type="match status" value="1"/>
</dbReference>
<proteinExistence type="inferred from homology"/>
<comment type="similarity">
    <text evidence="3 12">Belongs to the glycosyltransferase 10 family.</text>
</comment>
<dbReference type="UniPathway" id="UPA00378"/>
<name>A0A1C7NIC8_9FUNG</name>
<comment type="subcellular location">
    <subcellularLocation>
        <location evidence="11">Endomembrane system</location>
        <topology evidence="11">Single-pass membrane protein</topology>
    </subcellularLocation>
    <subcellularLocation>
        <location evidence="12">Golgi apparatus</location>
        <location evidence="12">Golgi stack membrane</location>
        <topology evidence="12">Single-pass type II membrane protein</topology>
    </subcellularLocation>
    <subcellularLocation>
        <location evidence="1">Membrane</location>
        <topology evidence="1">Single-pass type II membrane protein</topology>
    </subcellularLocation>
</comment>
<dbReference type="AlphaFoldDB" id="A0A1C7NIC8"/>
<organism evidence="14 15">
    <name type="scientific">Choanephora cucurbitarum</name>
    <dbReference type="NCBI Taxonomy" id="101091"/>
    <lineage>
        <taxon>Eukaryota</taxon>
        <taxon>Fungi</taxon>
        <taxon>Fungi incertae sedis</taxon>
        <taxon>Mucoromycota</taxon>
        <taxon>Mucoromycotina</taxon>
        <taxon>Mucoromycetes</taxon>
        <taxon>Mucorales</taxon>
        <taxon>Mucorineae</taxon>
        <taxon>Choanephoraceae</taxon>
        <taxon>Choanephoroideae</taxon>
        <taxon>Choanephora</taxon>
    </lineage>
</organism>
<keyword evidence="4 12" id="KW-0328">Glycosyltransferase</keyword>
<keyword evidence="5 12" id="KW-0808">Transferase</keyword>
<feature type="transmembrane region" description="Helical" evidence="12">
    <location>
        <begin position="414"/>
        <end position="433"/>
    </location>
</feature>
<keyword evidence="10" id="KW-0325">Glycoprotein</keyword>
<evidence type="ECO:0000259" key="13">
    <source>
        <dbReference type="Pfam" id="PF00852"/>
    </source>
</evidence>
<keyword evidence="9 12" id="KW-0472">Membrane</keyword>
<dbReference type="InterPro" id="IPR001503">
    <property type="entry name" value="Glyco_trans_10"/>
</dbReference>
<keyword evidence="15" id="KW-1185">Reference proteome</keyword>
<evidence type="ECO:0000256" key="12">
    <source>
        <dbReference type="RuleBase" id="RU003832"/>
    </source>
</evidence>
<evidence type="ECO:0000256" key="7">
    <source>
        <dbReference type="ARBA" id="ARBA00022968"/>
    </source>
</evidence>
<evidence type="ECO:0000256" key="2">
    <source>
        <dbReference type="ARBA" id="ARBA00004922"/>
    </source>
</evidence>
<evidence type="ECO:0000256" key="3">
    <source>
        <dbReference type="ARBA" id="ARBA00008919"/>
    </source>
</evidence>
<evidence type="ECO:0000256" key="4">
    <source>
        <dbReference type="ARBA" id="ARBA00022676"/>
    </source>
</evidence>
<protein>
    <recommendedName>
        <fullName evidence="12">Fucosyltransferase</fullName>
        <ecNumber evidence="12">2.4.1.-</ecNumber>
    </recommendedName>
</protein>
<feature type="domain" description="Fucosyltransferase C-terminal" evidence="13">
    <location>
        <begin position="147"/>
        <end position="322"/>
    </location>
</feature>
<keyword evidence="7" id="KW-0735">Signal-anchor</keyword>
<dbReference type="STRING" id="101091.A0A1C7NIC8"/>
<evidence type="ECO:0000313" key="14">
    <source>
        <dbReference type="EMBL" id="OBZ88867.1"/>
    </source>
</evidence>
<comment type="pathway">
    <text evidence="2">Protein modification; protein glycosylation.</text>
</comment>
<dbReference type="InParanoid" id="A0A1C7NIC8"/>
<evidence type="ECO:0000256" key="6">
    <source>
        <dbReference type="ARBA" id="ARBA00022692"/>
    </source>
</evidence>
<dbReference type="EC" id="2.4.1.-" evidence="12"/>
<evidence type="ECO:0000256" key="1">
    <source>
        <dbReference type="ARBA" id="ARBA00004606"/>
    </source>
</evidence>
<evidence type="ECO:0000313" key="15">
    <source>
        <dbReference type="Proteomes" id="UP000093000"/>
    </source>
</evidence>
<gene>
    <name evidence="14" type="primary">FUT11</name>
    <name evidence="14" type="ORF">A0J61_03083</name>
</gene>
<dbReference type="Gene3D" id="3.40.50.11660">
    <property type="entry name" value="Glycosyl transferase family 10, C-terminal domain"/>
    <property type="match status" value="1"/>
</dbReference>
<dbReference type="Pfam" id="PF00852">
    <property type="entry name" value="Glyco_transf_10"/>
    <property type="match status" value="1"/>
</dbReference>